<sequence>MTMGRSDFYDGEDSSDEEGATSTHDIWPDDELYQVALMLPSGENEYLNIAENTEERDRFVEDLEGVAIGMSSAGEDVGEDLAMLTTDPNLVLSEFSDESEHQQAFREAIRSTMEEEYEMDDDAGEWYDDPYGDDFIHDFSLIEDVWSPEKGWFRWAMIEDWSQEDENDWQELLKKKAIFAQSPARSEEQMTDEEYCLHFNIIDTLELVRTVGRAKEGVQILYDLLKDSDVDLNHYLAELDYCLVRYIIWGLNFHYNHDSDNFADTWQDPSEVLPSFEYRLLNTTTKMFQSFHSVGEINVKYWSMILNWFVKKLFVSKWPSVKPQKNLSPERQSFFGPNQQPIDQC</sequence>
<keyword evidence="3" id="KW-1185">Reference proteome</keyword>
<evidence type="ECO:0000313" key="3">
    <source>
        <dbReference type="Proteomes" id="UP000494040"/>
    </source>
</evidence>
<dbReference type="Proteomes" id="UP000494040">
    <property type="component" value="Unassembled WGS sequence"/>
</dbReference>
<protein>
    <submittedName>
        <fullName evidence="2">Uncharacterized protein</fullName>
    </submittedName>
</protein>
<dbReference type="AlphaFoldDB" id="A0A8I6RKU3"/>
<dbReference type="OrthoDB" id="6615822at2759"/>
<dbReference type="KEGG" id="clec:106665138"/>
<feature type="region of interest" description="Disordered" evidence="1">
    <location>
        <begin position="323"/>
        <end position="345"/>
    </location>
</feature>
<dbReference type="EnsemblMetazoa" id="XM_014391356.2">
    <property type="protein sequence ID" value="XP_014246842.1"/>
    <property type="gene ID" value="LOC106665138"/>
</dbReference>
<organism evidence="2 3">
    <name type="scientific">Cimex lectularius</name>
    <name type="common">Bed bug</name>
    <name type="synonym">Acanthia lectularia</name>
    <dbReference type="NCBI Taxonomy" id="79782"/>
    <lineage>
        <taxon>Eukaryota</taxon>
        <taxon>Metazoa</taxon>
        <taxon>Ecdysozoa</taxon>
        <taxon>Arthropoda</taxon>
        <taxon>Hexapoda</taxon>
        <taxon>Insecta</taxon>
        <taxon>Pterygota</taxon>
        <taxon>Neoptera</taxon>
        <taxon>Paraneoptera</taxon>
        <taxon>Hemiptera</taxon>
        <taxon>Heteroptera</taxon>
        <taxon>Panheteroptera</taxon>
        <taxon>Cimicomorpha</taxon>
        <taxon>Cimicidae</taxon>
        <taxon>Cimex</taxon>
    </lineage>
</organism>
<dbReference type="GeneID" id="106665138"/>
<evidence type="ECO:0000313" key="2">
    <source>
        <dbReference type="EnsemblMetazoa" id="XP_014246842.1"/>
    </source>
</evidence>
<name>A0A8I6RKU3_CIMLE</name>
<evidence type="ECO:0000256" key="1">
    <source>
        <dbReference type="SAM" id="MobiDB-lite"/>
    </source>
</evidence>
<reference evidence="2" key="1">
    <citation type="submission" date="2022-01" db="UniProtKB">
        <authorList>
            <consortium name="EnsemblMetazoa"/>
        </authorList>
    </citation>
    <scope>IDENTIFICATION</scope>
</reference>
<dbReference type="RefSeq" id="XP_014246842.1">
    <property type="nucleotide sequence ID" value="XM_014391356.2"/>
</dbReference>
<feature type="compositionally biased region" description="Acidic residues" evidence="1">
    <location>
        <begin position="9"/>
        <end position="19"/>
    </location>
</feature>
<proteinExistence type="predicted"/>
<accession>A0A8I6RKU3</accession>
<feature type="region of interest" description="Disordered" evidence="1">
    <location>
        <begin position="1"/>
        <end position="27"/>
    </location>
</feature>